<dbReference type="PANTHER" id="PTHR43674:SF13">
    <property type="entry name" value="CN HYDROLASE DOMAIN-CONTAINING PROTEIN"/>
    <property type="match status" value="1"/>
</dbReference>
<dbReference type="EMBL" id="SGXG01000001">
    <property type="protein sequence ID" value="RZS96854.1"/>
    <property type="molecule type" value="Genomic_DNA"/>
</dbReference>
<keyword evidence="4" id="KW-1185">Reference proteome</keyword>
<accession>A0A4Q7P9K0</accession>
<feature type="domain" description="CN hydrolase" evidence="2">
    <location>
        <begin position="65"/>
        <end position="268"/>
    </location>
</feature>
<sequence>MKKLAFALLIILLLWTIWANTGNLKGLPEVEAHISHVENLSPPLTDSIRGNVVGIQPYMEETDYLSEERFFQKMEYYFEKAKEAGFFKKNTIVLLPEYLGTWLVILEEKPSVAKSTTLTWAMAQLVLTNPFEFIKHYPLSKNEGDRIASTLFRMKSNQMAKAYEKCFLTLSKKYQVFINAGSINLPDPQIVDNQIVVKKEAALYNSSFLFGPDGSIFPQVIKKAFPIESEKPFITASTPSGIPSFDLPMAKVAILVCADSWYPEAYEAIEGVDLVLVNSYCAIDGAMDVPWAGYNGAPAPNDVDLSDIGKISEKEAWKKYALPGRIGKSGAKNGANVFLRGHLWDLGTDGQPFFIRNGELIHLHAAEKAGIWNMDF</sequence>
<dbReference type="OrthoDB" id="9811121at2"/>
<protein>
    <recommendedName>
        <fullName evidence="2">CN hydrolase domain-containing protein</fullName>
    </recommendedName>
</protein>
<dbReference type="Pfam" id="PF00795">
    <property type="entry name" value="CN_hydrolase"/>
    <property type="match status" value="1"/>
</dbReference>
<dbReference type="Proteomes" id="UP000292209">
    <property type="component" value="Unassembled WGS sequence"/>
</dbReference>
<proteinExistence type="predicted"/>
<evidence type="ECO:0000259" key="2">
    <source>
        <dbReference type="Pfam" id="PF00795"/>
    </source>
</evidence>
<evidence type="ECO:0000256" key="1">
    <source>
        <dbReference type="ARBA" id="ARBA00022801"/>
    </source>
</evidence>
<dbReference type="PANTHER" id="PTHR43674">
    <property type="entry name" value="NITRILASE C965.09-RELATED"/>
    <property type="match status" value="1"/>
</dbReference>
<evidence type="ECO:0000313" key="4">
    <source>
        <dbReference type="Proteomes" id="UP000292209"/>
    </source>
</evidence>
<reference evidence="3 4" key="1">
    <citation type="submission" date="2019-02" db="EMBL/GenBank/DDBJ databases">
        <title>Genomic Encyclopedia of Archaeal and Bacterial Type Strains, Phase II (KMG-II): from individual species to whole genera.</title>
        <authorList>
            <person name="Goeker M."/>
        </authorList>
    </citation>
    <scope>NUCLEOTIDE SEQUENCE [LARGE SCALE GENOMIC DNA]</scope>
    <source>
        <strain evidence="3 4">DSM 21411</strain>
    </source>
</reference>
<dbReference type="Gene3D" id="3.60.110.10">
    <property type="entry name" value="Carbon-nitrogen hydrolase"/>
    <property type="match status" value="1"/>
</dbReference>
<dbReference type="RefSeq" id="WP_130275714.1">
    <property type="nucleotide sequence ID" value="NZ_SGXG01000001.1"/>
</dbReference>
<gene>
    <name evidence="3" type="ORF">BC751_2449</name>
</gene>
<organism evidence="3 4">
    <name type="scientific">Cecembia calidifontis</name>
    <dbReference type="NCBI Taxonomy" id="1187080"/>
    <lineage>
        <taxon>Bacteria</taxon>
        <taxon>Pseudomonadati</taxon>
        <taxon>Bacteroidota</taxon>
        <taxon>Cytophagia</taxon>
        <taxon>Cytophagales</taxon>
        <taxon>Cyclobacteriaceae</taxon>
        <taxon>Cecembia</taxon>
    </lineage>
</organism>
<dbReference type="InterPro" id="IPR050345">
    <property type="entry name" value="Aliph_Amidase/BUP"/>
</dbReference>
<dbReference type="AlphaFoldDB" id="A0A4Q7P9K0"/>
<dbReference type="InterPro" id="IPR003010">
    <property type="entry name" value="C-N_Hydrolase"/>
</dbReference>
<evidence type="ECO:0000313" key="3">
    <source>
        <dbReference type="EMBL" id="RZS96854.1"/>
    </source>
</evidence>
<dbReference type="GO" id="GO:0016811">
    <property type="term" value="F:hydrolase activity, acting on carbon-nitrogen (but not peptide) bonds, in linear amides"/>
    <property type="evidence" value="ECO:0007669"/>
    <property type="project" value="TreeGrafter"/>
</dbReference>
<dbReference type="SUPFAM" id="SSF56317">
    <property type="entry name" value="Carbon-nitrogen hydrolase"/>
    <property type="match status" value="1"/>
</dbReference>
<dbReference type="InterPro" id="IPR036526">
    <property type="entry name" value="C-N_Hydrolase_sf"/>
</dbReference>
<comment type="caution">
    <text evidence="3">The sequence shown here is derived from an EMBL/GenBank/DDBJ whole genome shotgun (WGS) entry which is preliminary data.</text>
</comment>
<name>A0A4Q7P9K0_9BACT</name>
<keyword evidence="1" id="KW-0378">Hydrolase</keyword>